<dbReference type="Proteomes" id="UP000276215">
    <property type="component" value="Unassembled WGS sequence"/>
</dbReference>
<gene>
    <name evidence="2" type="ORF">L873DRAFT_1503324</name>
</gene>
<keyword evidence="1" id="KW-0812">Transmembrane</keyword>
<keyword evidence="3" id="KW-1185">Reference proteome</keyword>
<name>A0A3N4JIZ4_9PEZI</name>
<keyword evidence="1" id="KW-1133">Transmembrane helix</keyword>
<dbReference type="OrthoDB" id="5414761at2759"/>
<protein>
    <submittedName>
        <fullName evidence="2">Uncharacterized protein</fullName>
    </submittedName>
</protein>
<sequence length="93" mass="10835">MKVDAEEKVQILNVYTDGPDERTIFLFVVTTGRWLAGFLFYFICDTGYRWIYILTEVNARTHLLRKLLRKFQPGLGSQCSQYRGRARSMGHLG</sequence>
<reference evidence="2 3" key="1">
    <citation type="journal article" date="2018" name="Nat. Ecol. Evol.">
        <title>Pezizomycetes genomes reveal the molecular basis of ectomycorrhizal truffle lifestyle.</title>
        <authorList>
            <person name="Murat C."/>
            <person name="Payen T."/>
            <person name="Noel B."/>
            <person name="Kuo A."/>
            <person name="Morin E."/>
            <person name="Chen J."/>
            <person name="Kohler A."/>
            <person name="Krizsan K."/>
            <person name="Balestrini R."/>
            <person name="Da Silva C."/>
            <person name="Montanini B."/>
            <person name="Hainaut M."/>
            <person name="Levati E."/>
            <person name="Barry K.W."/>
            <person name="Belfiori B."/>
            <person name="Cichocki N."/>
            <person name="Clum A."/>
            <person name="Dockter R.B."/>
            <person name="Fauchery L."/>
            <person name="Guy J."/>
            <person name="Iotti M."/>
            <person name="Le Tacon F."/>
            <person name="Lindquist E.A."/>
            <person name="Lipzen A."/>
            <person name="Malagnac F."/>
            <person name="Mello A."/>
            <person name="Molinier V."/>
            <person name="Miyauchi S."/>
            <person name="Poulain J."/>
            <person name="Riccioni C."/>
            <person name="Rubini A."/>
            <person name="Sitrit Y."/>
            <person name="Splivallo R."/>
            <person name="Traeger S."/>
            <person name="Wang M."/>
            <person name="Zifcakova L."/>
            <person name="Wipf D."/>
            <person name="Zambonelli A."/>
            <person name="Paolocci F."/>
            <person name="Nowrousian M."/>
            <person name="Ottonello S."/>
            <person name="Baldrian P."/>
            <person name="Spatafora J.W."/>
            <person name="Henrissat B."/>
            <person name="Nagy L.G."/>
            <person name="Aury J.M."/>
            <person name="Wincker P."/>
            <person name="Grigoriev I.V."/>
            <person name="Bonfante P."/>
            <person name="Martin F.M."/>
        </authorList>
    </citation>
    <scope>NUCLEOTIDE SEQUENCE [LARGE SCALE GENOMIC DNA]</scope>
    <source>
        <strain evidence="2 3">120613-1</strain>
    </source>
</reference>
<evidence type="ECO:0000256" key="1">
    <source>
        <dbReference type="SAM" id="Phobius"/>
    </source>
</evidence>
<organism evidence="2 3">
    <name type="scientific">Choiromyces venosus 120613-1</name>
    <dbReference type="NCBI Taxonomy" id="1336337"/>
    <lineage>
        <taxon>Eukaryota</taxon>
        <taxon>Fungi</taxon>
        <taxon>Dikarya</taxon>
        <taxon>Ascomycota</taxon>
        <taxon>Pezizomycotina</taxon>
        <taxon>Pezizomycetes</taxon>
        <taxon>Pezizales</taxon>
        <taxon>Tuberaceae</taxon>
        <taxon>Choiromyces</taxon>
    </lineage>
</organism>
<dbReference type="AlphaFoldDB" id="A0A3N4JIZ4"/>
<proteinExistence type="predicted"/>
<evidence type="ECO:0000313" key="2">
    <source>
        <dbReference type="EMBL" id="RPA93844.1"/>
    </source>
</evidence>
<dbReference type="EMBL" id="ML120446">
    <property type="protein sequence ID" value="RPA93844.1"/>
    <property type="molecule type" value="Genomic_DNA"/>
</dbReference>
<evidence type="ECO:0000313" key="3">
    <source>
        <dbReference type="Proteomes" id="UP000276215"/>
    </source>
</evidence>
<feature type="transmembrane region" description="Helical" evidence="1">
    <location>
        <begin position="24"/>
        <end position="44"/>
    </location>
</feature>
<keyword evidence="1" id="KW-0472">Membrane</keyword>
<accession>A0A3N4JIZ4</accession>